<dbReference type="Gene3D" id="2.60.120.260">
    <property type="entry name" value="Galactose-binding domain-like"/>
    <property type="match status" value="2"/>
</dbReference>
<sequence length="394" mass="45144">MEIIGQQLLQPENGWRRYDDIDSAIEYIGAFTHENVSGAYNSTTSFNPKISTAGEIHFYFKGTSLRILSPNHPTIRTSQFSVYIDDVEFNGRCNFGNDYTVLSFEKVDLEDKIHKVVIKNFTLNTGITSTYASFGLDAVDINDNGELRLPYKKLITKNPTTNKHYSLLDNTLIHLPDNTTESIIENGIEQGKYIQLDVPFTKIIYVNNTPSPNGKLFTQTINRVNSLNIKEAKDDNFKPLYTWYETKMTSHNTPTPLIASASSEFDTTYTAWKAFDGDSTTDNYWCTTASGKSNCWLTLDFNSPQTFNAVNIFPMTTKKITYHPKEFKIQGSNDNTDFTDLVAVNETWDTETIKTVDFKNTQKYRYYRIFIIENSGATWTGIREMRFGYKREVK</sequence>
<dbReference type="SUPFAM" id="SSF49785">
    <property type="entry name" value="Galactose-binding domain-like"/>
    <property type="match status" value="1"/>
</dbReference>
<dbReference type="RefSeq" id="WP_010858747.1">
    <property type="nucleotide sequence ID" value="NZ_KB933398.1"/>
</dbReference>
<dbReference type="PATRIC" id="fig|1285586.5.peg.1818"/>
<name>R7ZFC5_LYSSH</name>
<feature type="domain" description="F5/8 type C" evidence="1">
    <location>
        <begin position="246"/>
        <end position="392"/>
    </location>
</feature>
<reference evidence="2 3" key="1">
    <citation type="submission" date="2013-04" db="EMBL/GenBank/DDBJ databases">
        <title>Draft genome of the heavy metal tolerant bacterium Lysinibacillus sphaericus strain OT4b.31.</title>
        <authorList>
            <person name="Pena-Montenegro T.D."/>
            <person name="Dussan J."/>
        </authorList>
    </citation>
    <scope>NUCLEOTIDE SEQUENCE [LARGE SCALE GENOMIC DNA]</scope>
    <source>
        <strain evidence="2 3">OT4b.31</strain>
    </source>
</reference>
<dbReference type="PROSITE" id="PS50022">
    <property type="entry name" value="FA58C_3"/>
    <property type="match status" value="1"/>
</dbReference>
<dbReference type="InterPro" id="IPR008979">
    <property type="entry name" value="Galactose-bd-like_sf"/>
</dbReference>
<accession>R7ZFC5</accession>
<evidence type="ECO:0000259" key="1">
    <source>
        <dbReference type="PROSITE" id="PS50022"/>
    </source>
</evidence>
<dbReference type="eggNOG" id="COG5492">
    <property type="taxonomic scope" value="Bacteria"/>
</dbReference>
<organism evidence="2 3">
    <name type="scientific">Lysinibacillus sphaericus OT4b.31</name>
    <dbReference type="NCBI Taxonomy" id="1285586"/>
    <lineage>
        <taxon>Bacteria</taxon>
        <taxon>Bacillati</taxon>
        <taxon>Bacillota</taxon>
        <taxon>Bacilli</taxon>
        <taxon>Bacillales</taxon>
        <taxon>Bacillaceae</taxon>
        <taxon>Lysinibacillus</taxon>
    </lineage>
</organism>
<dbReference type="HOGENOM" id="CLU_699813_0_0_9"/>
<gene>
    <name evidence="2" type="ORF">H131_08968</name>
</gene>
<dbReference type="AlphaFoldDB" id="R7ZFC5"/>
<protein>
    <submittedName>
        <fullName evidence="2">Cell adhesion domain-containing protein</fullName>
    </submittedName>
</protein>
<dbReference type="OrthoDB" id="2735904at2"/>
<dbReference type="Proteomes" id="UP000013911">
    <property type="component" value="Unassembled WGS sequence"/>
</dbReference>
<comment type="caution">
    <text evidence="2">The sequence shown here is derived from an EMBL/GenBank/DDBJ whole genome shotgun (WGS) entry which is preliminary data.</text>
</comment>
<proteinExistence type="predicted"/>
<evidence type="ECO:0000313" key="2">
    <source>
        <dbReference type="EMBL" id="EON72827.1"/>
    </source>
</evidence>
<dbReference type="InterPro" id="IPR000421">
    <property type="entry name" value="FA58C"/>
</dbReference>
<evidence type="ECO:0000313" key="3">
    <source>
        <dbReference type="Proteomes" id="UP000013911"/>
    </source>
</evidence>
<dbReference type="EMBL" id="AQPX01000015">
    <property type="protein sequence ID" value="EON72827.1"/>
    <property type="molecule type" value="Genomic_DNA"/>
</dbReference>
<dbReference type="Pfam" id="PF00754">
    <property type="entry name" value="F5_F8_type_C"/>
    <property type="match status" value="1"/>
</dbReference>